<sequence length="450" mass="47973">MARGTKNWRQVVAAAGLVLTMGAVAACGSGSSDDDGKTSAATTSASSDVSGTLTFYNFLPEGNEGRWWDRFVADFEQRYPDAKVDVTRYSTEDYWTKTLAAFSSGDEPDVFIPNAGEDLDKYIRAGRIAALEEIVDVDAYNPSTLEPFKDRAGHLNGVPIYSYIILGWANEDLLAEHGVSVPRTWDELLAACGRLSAAGVTPLAMGNAGQDQFTTGQLQDALLYQLGGAGTTRDAAYGTDDVSWTDDNFVSGAEQMKALIDARCFPKGFTGMNYSQMTNLFAQGKAAMTFTGSWFADQVESSGARFRTAVFPLPDAPGATHSTERLEGILGGVNGLAASAKAAEKNPALVAAFLDSFGDVVDDYANTNSQLSVAADPRPQGSALQRSLSEVFSSAREIAPVSDTILPSTLRGEYNGSVVALTSGELTPEEWAKAMAETSERERPNFPELG</sequence>
<organism evidence="2 3">
    <name type="scientific">Conexibacter stalactiti</name>
    <dbReference type="NCBI Taxonomy" id="1940611"/>
    <lineage>
        <taxon>Bacteria</taxon>
        <taxon>Bacillati</taxon>
        <taxon>Actinomycetota</taxon>
        <taxon>Thermoleophilia</taxon>
        <taxon>Solirubrobacterales</taxon>
        <taxon>Conexibacteraceae</taxon>
        <taxon>Conexibacter</taxon>
    </lineage>
</organism>
<gene>
    <name evidence="2" type="ORF">R7226_07035</name>
</gene>
<accession>A0ABU4HMZ5</accession>
<keyword evidence="1" id="KW-0732">Signal</keyword>
<protein>
    <submittedName>
        <fullName evidence="2">Extracellular solute-binding protein</fullName>
    </submittedName>
</protein>
<reference evidence="3" key="1">
    <citation type="submission" date="2023-07" db="EMBL/GenBank/DDBJ databases">
        <title>Conexibacter stalactiti sp. nov., isolated from stalactites in a lava cave and emended description of the genus Conexibacter.</title>
        <authorList>
            <person name="Lee S.D."/>
        </authorList>
    </citation>
    <scope>NUCLEOTIDE SEQUENCE [LARGE SCALE GENOMIC DNA]</scope>
    <source>
        <strain evidence="3">KCTC 39840</strain>
    </source>
</reference>
<dbReference type="Pfam" id="PF01547">
    <property type="entry name" value="SBP_bac_1"/>
    <property type="match status" value="1"/>
</dbReference>
<comment type="caution">
    <text evidence="2">The sequence shown here is derived from an EMBL/GenBank/DDBJ whole genome shotgun (WGS) entry which is preliminary data.</text>
</comment>
<evidence type="ECO:0000313" key="3">
    <source>
        <dbReference type="Proteomes" id="UP001284601"/>
    </source>
</evidence>
<evidence type="ECO:0000256" key="1">
    <source>
        <dbReference type="SAM" id="SignalP"/>
    </source>
</evidence>
<dbReference type="Gene3D" id="3.40.190.10">
    <property type="entry name" value="Periplasmic binding protein-like II"/>
    <property type="match status" value="2"/>
</dbReference>
<dbReference type="EMBL" id="JAWSTH010000012">
    <property type="protein sequence ID" value="MDW5594082.1"/>
    <property type="molecule type" value="Genomic_DNA"/>
</dbReference>
<evidence type="ECO:0000313" key="2">
    <source>
        <dbReference type="EMBL" id="MDW5594082.1"/>
    </source>
</evidence>
<dbReference type="Proteomes" id="UP001284601">
    <property type="component" value="Unassembled WGS sequence"/>
</dbReference>
<dbReference type="PANTHER" id="PTHR43649">
    <property type="entry name" value="ARABINOSE-BINDING PROTEIN-RELATED"/>
    <property type="match status" value="1"/>
</dbReference>
<dbReference type="PROSITE" id="PS51257">
    <property type="entry name" value="PROKAR_LIPOPROTEIN"/>
    <property type="match status" value="1"/>
</dbReference>
<dbReference type="RefSeq" id="WP_318596340.1">
    <property type="nucleotide sequence ID" value="NZ_JAWSTH010000012.1"/>
</dbReference>
<reference evidence="2 3" key="2">
    <citation type="submission" date="2023-10" db="EMBL/GenBank/DDBJ databases">
        <authorList>
            <person name="Han X.F."/>
        </authorList>
    </citation>
    <scope>NUCLEOTIDE SEQUENCE [LARGE SCALE GENOMIC DNA]</scope>
    <source>
        <strain evidence="2 3">KCTC 39840</strain>
    </source>
</reference>
<name>A0ABU4HMZ5_9ACTN</name>
<proteinExistence type="predicted"/>
<dbReference type="PANTHER" id="PTHR43649:SF14">
    <property type="entry name" value="BLR3389 PROTEIN"/>
    <property type="match status" value="1"/>
</dbReference>
<feature type="signal peptide" evidence="1">
    <location>
        <begin position="1"/>
        <end position="25"/>
    </location>
</feature>
<dbReference type="InterPro" id="IPR050490">
    <property type="entry name" value="Bact_solute-bd_prot1"/>
</dbReference>
<keyword evidence="3" id="KW-1185">Reference proteome</keyword>
<dbReference type="InterPro" id="IPR006059">
    <property type="entry name" value="SBP"/>
</dbReference>
<dbReference type="SUPFAM" id="SSF53850">
    <property type="entry name" value="Periplasmic binding protein-like II"/>
    <property type="match status" value="1"/>
</dbReference>
<feature type="chain" id="PRO_5045882999" evidence="1">
    <location>
        <begin position="26"/>
        <end position="450"/>
    </location>
</feature>